<gene>
    <name evidence="7" type="ORF">BU16DRAFT_557152</name>
</gene>
<dbReference type="PROSITE" id="PS50157">
    <property type="entry name" value="ZINC_FINGER_C2H2_2"/>
    <property type="match status" value="1"/>
</dbReference>
<dbReference type="PANTHER" id="PTHR47251">
    <property type="entry name" value="FINGER DOMAIN PROTEIN, PUTATIVE (AFU_ORTHOLOGUE AFUA_3G04180)-RELATED"/>
    <property type="match status" value="1"/>
</dbReference>
<evidence type="ECO:0000256" key="1">
    <source>
        <dbReference type="ARBA" id="ARBA00022723"/>
    </source>
</evidence>
<sequence length="308" mass="34097">MPPPNYRAAPQWTPFNCQLCNKTYTRQNDYDNHLSSYEHTHAQNRANPKKLTDPRAGDEAARAERRQKKEQARIKALVKAPVVTSSGSGFTKIQDLAKQAEAKKNQVKGVDKDAPMAGVGFTRVHDFEKKAEVDKVNIGNVDRDVPMAGVEFTNVQDPVKQVEAEKIKTEGVDKVAPTVGVGFTKIQGLGKKTADVKAANKDGPKAGFFKIHMPAIQSGTREGAQEKGSLEKPDKHKEEMARKLSNDTEESNTSAVAARESDKRTDTVRTEEDGNASENDDFGYEYYDPRYPTECEDGCECRSAKMKT</sequence>
<keyword evidence="8" id="KW-1185">Reference proteome</keyword>
<keyword evidence="2 4" id="KW-0863">Zinc-finger</keyword>
<dbReference type="SUPFAM" id="SSF57667">
    <property type="entry name" value="beta-beta-alpha zinc fingers"/>
    <property type="match status" value="1"/>
</dbReference>
<reference evidence="7" key="1">
    <citation type="journal article" date="2020" name="Stud. Mycol.">
        <title>101 Dothideomycetes genomes: a test case for predicting lifestyles and emergence of pathogens.</title>
        <authorList>
            <person name="Haridas S."/>
            <person name="Albert R."/>
            <person name="Binder M."/>
            <person name="Bloem J."/>
            <person name="Labutti K."/>
            <person name="Salamov A."/>
            <person name="Andreopoulos B."/>
            <person name="Baker S."/>
            <person name="Barry K."/>
            <person name="Bills G."/>
            <person name="Bluhm B."/>
            <person name="Cannon C."/>
            <person name="Castanera R."/>
            <person name="Culley D."/>
            <person name="Daum C."/>
            <person name="Ezra D."/>
            <person name="Gonzalez J."/>
            <person name="Henrissat B."/>
            <person name="Kuo A."/>
            <person name="Liang C."/>
            <person name="Lipzen A."/>
            <person name="Lutzoni F."/>
            <person name="Magnuson J."/>
            <person name="Mondo S."/>
            <person name="Nolan M."/>
            <person name="Ohm R."/>
            <person name="Pangilinan J."/>
            <person name="Park H.-J."/>
            <person name="Ramirez L."/>
            <person name="Alfaro M."/>
            <person name="Sun H."/>
            <person name="Tritt A."/>
            <person name="Yoshinaga Y."/>
            <person name="Zwiers L.-H."/>
            <person name="Turgeon B."/>
            <person name="Goodwin S."/>
            <person name="Spatafora J."/>
            <person name="Crous P."/>
            <person name="Grigoriev I."/>
        </authorList>
    </citation>
    <scope>NUCLEOTIDE SEQUENCE</scope>
    <source>
        <strain evidence="7">CBS 269.34</strain>
    </source>
</reference>
<dbReference type="Proteomes" id="UP000799750">
    <property type="component" value="Unassembled WGS sequence"/>
</dbReference>
<feature type="compositionally biased region" description="Basic and acidic residues" evidence="5">
    <location>
        <begin position="259"/>
        <end position="272"/>
    </location>
</feature>
<evidence type="ECO:0000313" key="7">
    <source>
        <dbReference type="EMBL" id="KAF2500696.1"/>
    </source>
</evidence>
<dbReference type="InterPro" id="IPR013087">
    <property type="entry name" value="Znf_C2H2_type"/>
</dbReference>
<dbReference type="InterPro" id="IPR036236">
    <property type="entry name" value="Znf_C2H2_sf"/>
</dbReference>
<dbReference type="OrthoDB" id="4822at2759"/>
<accession>A0A6A6R892</accession>
<dbReference type="EMBL" id="MU004183">
    <property type="protein sequence ID" value="KAF2500696.1"/>
    <property type="molecule type" value="Genomic_DNA"/>
</dbReference>
<feature type="compositionally biased region" description="Basic and acidic residues" evidence="5">
    <location>
        <begin position="223"/>
        <end position="246"/>
    </location>
</feature>
<dbReference type="PROSITE" id="PS00028">
    <property type="entry name" value="ZINC_FINGER_C2H2_1"/>
    <property type="match status" value="1"/>
</dbReference>
<proteinExistence type="predicted"/>
<evidence type="ECO:0000256" key="4">
    <source>
        <dbReference type="PROSITE-ProRule" id="PRU00042"/>
    </source>
</evidence>
<feature type="region of interest" description="Disordered" evidence="5">
    <location>
        <begin position="216"/>
        <end position="286"/>
    </location>
</feature>
<evidence type="ECO:0000256" key="2">
    <source>
        <dbReference type="ARBA" id="ARBA00022771"/>
    </source>
</evidence>
<evidence type="ECO:0000256" key="3">
    <source>
        <dbReference type="ARBA" id="ARBA00022833"/>
    </source>
</evidence>
<feature type="compositionally biased region" description="Basic and acidic residues" evidence="5">
    <location>
        <begin position="50"/>
        <end position="70"/>
    </location>
</feature>
<protein>
    <recommendedName>
        <fullName evidence="6">C2H2-type domain-containing protein</fullName>
    </recommendedName>
</protein>
<feature type="domain" description="C2H2-type" evidence="6">
    <location>
        <begin position="15"/>
        <end position="46"/>
    </location>
</feature>
<dbReference type="AlphaFoldDB" id="A0A6A6R892"/>
<dbReference type="GO" id="GO:0008270">
    <property type="term" value="F:zinc ion binding"/>
    <property type="evidence" value="ECO:0007669"/>
    <property type="project" value="UniProtKB-KW"/>
</dbReference>
<dbReference type="Pfam" id="PF12171">
    <property type="entry name" value="zf-C2H2_jaz"/>
    <property type="match status" value="1"/>
</dbReference>
<dbReference type="PANTHER" id="PTHR47251:SF1">
    <property type="entry name" value="FINGER DOMAIN PROTEIN, PUTATIVE (AFU_ORTHOLOGUE AFUA_3G04180)-RELATED"/>
    <property type="match status" value="1"/>
</dbReference>
<evidence type="ECO:0000259" key="6">
    <source>
        <dbReference type="PROSITE" id="PS50157"/>
    </source>
</evidence>
<feature type="region of interest" description="Disordered" evidence="5">
    <location>
        <begin position="41"/>
        <end position="70"/>
    </location>
</feature>
<dbReference type="InterPro" id="IPR022755">
    <property type="entry name" value="Znf_C2H2_jaz"/>
</dbReference>
<organism evidence="7 8">
    <name type="scientific">Lophium mytilinum</name>
    <dbReference type="NCBI Taxonomy" id="390894"/>
    <lineage>
        <taxon>Eukaryota</taxon>
        <taxon>Fungi</taxon>
        <taxon>Dikarya</taxon>
        <taxon>Ascomycota</taxon>
        <taxon>Pezizomycotina</taxon>
        <taxon>Dothideomycetes</taxon>
        <taxon>Pleosporomycetidae</taxon>
        <taxon>Mytilinidiales</taxon>
        <taxon>Mytilinidiaceae</taxon>
        <taxon>Lophium</taxon>
    </lineage>
</organism>
<keyword evidence="1" id="KW-0479">Metal-binding</keyword>
<feature type="compositionally biased region" description="Acidic residues" evidence="5">
    <location>
        <begin position="273"/>
        <end position="283"/>
    </location>
</feature>
<keyword evidence="3" id="KW-0862">Zinc</keyword>
<name>A0A6A6R892_9PEZI</name>
<evidence type="ECO:0000256" key="5">
    <source>
        <dbReference type="SAM" id="MobiDB-lite"/>
    </source>
</evidence>
<evidence type="ECO:0000313" key="8">
    <source>
        <dbReference type="Proteomes" id="UP000799750"/>
    </source>
</evidence>